<dbReference type="OrthoDB" id="3542681at2759"/>
<evidence type="ECO:0000313" key="4">
    <source>
        <dbReference type="EMBL" id="EFX00414.1"/>
    </source>
</evidence>
<dbReference type="STRING" id="655863.F0XPU9"/>
<evidence type="ECO:0000256" key="2">
    <source>
        <dbReference type="SAM" id="MobiDB-lite"/>
    </source>
</evidence>
<feature type="coiled-coil region" evidence="1">
    <location>
        <begin position="442"/>
        <end position="476"/>
    </location>
</feature>
<keyword evidence="5" id="KW-1185">Reference proteome</keyword>
<dbReference type="RefSeq" id="XP_014169896.1">
    <property type="nucleotide sequence ID" value="XM_014314421.1"/>
</dbReference>
<dbReference type="SUPFAM" id="SSF47459">
    <property type="entry name" value="HLH, helix-loop-helix DNA-binding domain"/>
    <property type="match status" value="1"/>
</dbReference>
<dbReference type="EMBL" id="GL629801">
    <property type="protein sequence ID" value="EFX00414.1"/>
    <property type="molecule type" value="Genomic_DNA"/>
</dbReference>
<dbReference type="GO" id="GO:0003677">
    <property type="term" value="F:DNA binding"/>
    <property type="evidence" value="ECO:0007669"/>
    <property type="project" value="UniProtKB-KW"/>
</dbReference>
<feature type="compositionally biased region" description="Basic residues" evidence="2">
    <location>
        <begin position="298"/>
        <end position="307"/>
    </location>
</feature>
<evidence type="ECO:0000259" key="3">
    <source>
        <dbReference type="PROSITE" id="PS50888"/>
    </source>
</evidence>
<proteinExistence type="predicted"/>
<dbReference type="Pfam" id="PF00010">
    <property type="entry name" value="HLH"/>
    <property type="match status" value="1"/>
</dbReference>
<dbReference type="PROSITE" id="PS50888">
    <property type="entry name" value="BHLH"/>
    <property type="match status" value="1"/>
</dbReference>
<name>F0XPU9_GROCL</name>
<dbReference type="PANTHER" id="PTHR47336:SF3">
    <property type="entry name" value="SERINE-RICH PROTEIN TYE7"/>
    <property type="match status" value="1"/>
</dbReference>
<feature type="domain" description="BHLH" evidence="3">
    <location>
        <begin position="383"/>
        <end position="452"/>
    </location>
</feature>
<dbReference type="eggNOG" id="KOG2588">
    <property type="taxonomic scope" value="Eukaryota"/>
</dbReference>
<dbReference type="PANTHER" id="PTHR47336">
    <property type="entry name" value="TRANSCRIPTION FACTOR HMS1-RELATED"/>
    <property type="match status" value="1"/>
</dbReference>
<dbReference type="InterPro" id="IPR052099">
    <property type="entry name" value="Regulatory_TF_Diverse"/>
</dbReference>
<evidence type="ECO:0000313" key="5">
    <source>
        <dbReference type="Proteomes" id="UP000007796"/>
    </source>
</evidence>
<dbReference type="CDD" id="cd11395">
    <property type="entry name" value="bHLHzip_SREBP_like"/>
    <property type="match status" value="1"/>
</dbReference>
<dbReference type="InterPro" id="IPR011598">
    <property type="entry name" value="bHLH_dom"/>
</dbReference>
<protein>
    <submittedName>
        <fullName evidence="4">Helix-loop-helix DNA-binding domain containing protein</fullName>
    </submittedName>
</protein>
<reference evidence="4 5" key="1">
    <citation type="journal article" date="2011" name="Proc. Natl. Acad. Sci. U.S.A.">
        <title>Genome and transcriptome analyses of the mountain pine beetle-fungal symbiont Grosmannia clavigera, a lodgepole pine pathogen.</title>
        <authorList>
            <person name="DiGuistini S."/>
            <person name="Wang Y."/>
            <person name="Liao N.Y."/>
            <person name="Taylor G."/>
            <person name="Tanguay P."/>
            <person name="Feau N."/>
            <person name="Henrissat B."/>
            <person name="Chan S.K."/>
            <person name="Hesse-Orce U."/>
            <person name="Alamouti S.M."/>
            <person name="Tsui C.K.M."/>
            <person name="Docking R.T."/>
            <person name="Levasseur A."/>
            <person name="Haridas S."/>
            <person name="Robertson G."/>
            <person name="Birol I."/>
            <person name="Holt R.A."/>
            <person name="Marra M.A."/>
            <person name="Hamelin R.C."/>
            <person name="Hirst M."/>
            <person name="Jones S.J.M."/>
            <person name="Bohlmann J."/>
            <person name="Breuil C."/>
        </authorList>
    </citation>
    <scope>NUCLEOTIDE SEQUENCE [LARGE SCALE GENOMIC DNA]</scope>
    <source>
        <strain evidence="5">kw1407 / UAMH 11150</strain>
    </source>
</reference>
<dbReference type="InterPro" id="IPR036638">
    <property type="entry name" value="HLH_DNA-bd_sf"/>
</dbReference>
<feature type="region of interest" description="Disordered" evidence="2">
    <location>
        <begin position="259"/>
        <end position="318"/>
    </location>
</feature>
<organism evidence="5">
    <name type="scientific">Grosmannia clavigera (strain kw1407 / UAMH 11150)</name>
    <name type="common">Blue stain fungus</name>
    <name type="synonym">Graphiocladiella clavigera</name>
    <dbReference type="NCBI Taxonomy" id="655863"/>
    <lineage>
        <taxon>Eukaryota</taxon>
        <taxon>Fungi</taxon>
        <taxon>Dikarya</taxon>
        <taxon>Ascomycota</taxon>
        <taxon>Pezizomycotina</taxon>
        <taxon>Sordariomycetes</taxon>
        <taxon>Sordariomycetidae</taxon>
        <taxon>Ophiostomatales</taxon>
        <taxon>Ophiostomataceae</taxon>
        <taxon>Leptographium</taxon>
    </lineage>
</organism>
<feature type="compositionally biased region" description="Polar residues" evidence="2">
    <location>
        <begin position="259"/>
        <end position="275"/>
    </location>
</feature>
<dbReference type="HOGENOM" id="CLU_556730_0_0_1"/>
<sequence>MDTCAGQPQAVKTDWVNAQASGDYFTVRQVDQWYITPAREAHVQELVESFPRAQAVQNGRAASTTAPVSRCSAVNAMDYQENHLPAHYHGSADDISEVLGTHGTTAGTGAINDTDNDMSVFPYPSSTAPTHMTSQATTFGISSTGNLDPVTLHAGPGWHSSDQSPIYSGDEAGSMAAHSSLNPFNFQQEYSDDTDQIQHQEQAVMFSNGYVASPIATSHLAIPYAWDIVNPANLQPEIGGFHQSSPAGRAALGLFGTDQSAESYPDQHSGQTLEYSESGIGRNGTSSLPGDAAETTKGRPHIKRAKTTSRQTSSMSANSSANAKGIALAPIMPASVVGSSRGSTRSSTGSKMRFATRASNNLANTAAMTNIASRVSEIPEDGKTKGSHNLVEKQYRNRLNAQFEGLMSALPETLKSQGGSAEFGEANNPDAADRRISKAEVLDMARMHIQNLEQERDLLARERDGLRETVEKLKNDLIEESGSAQGVMDD</sequence>
<dbReference type="SMART" id="SM00353">
    <property type="entry name" value="HLH"/>
    <property type="match status" value="1"/>
</dbReference>
<dbReference type="InParanoid" id="F0XPU9"/>
<dbReference type="Proteomes" id="UP000007796">
    <property type="component" value="Unassembled WGS sequence"/>
</dbReference>
<gene>
    <name evidence="4" type="ORF">CMQ_7416</name>
</gene>
<accession>F0XPU9</accession>
<evidence type="ECO:0000256" key="1">
    <source>
        <dbReference type="SAM" id="Coils"/>
    </source>
</evidence>
<keyword evidence="1" id="KW-0175">Coiled coil</keyword>
<dbReference type="GeneID" id="25980958"/>
<keyword evidence="4" id="KW-0238">DNA-binding</keyword>
<dbReference type="Gene3D" id="4.10.280.10">
    <property type="entry name" value="Helix-loop-helix DNA-binding domain"/>
    <property type="match status" value="1"/>
</dbReference>
<dbReference type="GO" id="GO:0046983">
    <property type="term" value="F:protein dimerization activity"/>
    <property type="evidence" value="ECO:0007669"/>
    <property type="project" value="InterPro"/>
</dbReference>
<dbReference type="AlphaFoldDB" id="F0XPU9"/>